<dbReference type="NCBIfam" id="TIGR00644">
    <property type="entry name" value="recJ"/>
    <property type="match status" value="1"/>
</dbReference>
<evidence type="ECO:0000256" key="1">
    <source>
        <dbReference type="ARBA" id="ARBA00005915"/>
    </source>
</evidence>
<gene>
    <name evidence="10" type="ORF">SAMN04488134_106154</name>
</gene>
<dbReference type="Gene3D" id="3.10.310.30">
    <property type="match status" value="1"/>
</dbReference>
<name>A0A1H8NYY8_9BACI</name>
<evidence type="ECO:0000313" key="11">
    <source>
        <dbReference type="Proteomes" id="UP000199300"/>
    </source>
</evidence>
<dbReference type="GO" id="GO:0008409">
    <property type="term" value="F:5'-3' exonuclease activity"/>
    <property type="evidence" value="ECO:0007669"/>
    <property type="project" value="InterPro"/>
</dbReference>
<dbReference type="OrthoDB" id="9809852at2"/>
<comment type="similarity">
    <text evidence="1">Belongs to the RecJ family.</text>
</comment>
<dbReference type="SUPFAM" id="SSF64182">
    <property type="entry name" value="DHH phosphoesterases"/>
    <property type="match status" value="1"/>
</dbReference>
<keyword evidence="3" id="KW-0540">Nuclease</keyword>
<dbReference type="GO" id="GO:0006310">
    <property type="term" value="P:DNA recombination"/>
    <property type="evidence" value="ECO:0007669"/>
    <property type="project" value="InterPro"/>
</dbReference>
<dbReference type="InterPro" id="IPR018779">
    <property type="entry name" value="RecJ_C"/>
</dbReference>
<organism evidence="10 11">
    <name type="scientific">Amphibacillus marinus</name>
    <dbReference type="NCBI Taxonomy" id="872970"/>
    <lineage>
        <taxon>Bacteria</taxon>
        <taxon>Bacillati</taxon>
        <taxon>Bacillota</taxon>
        <taxon>Bacilli</taxon>
        <taxon>Bacillales</taxon>
        <taxon>Bacillaceae</taxon>
        <taxon>Amphibacillus</taxon>
    </lineage>
</organism>
<dbReference type="GO" id="GO:0006281">
    <property type="term" value="P:DNA repair"/>
    <property type="evidence" value="ECO:0007669"/>
    <property type="project" value="InterPro"/>
</dbReference>
<dbReference type="GO" id="GO:0003676">
    <property type="term" value="F:nucleic acid binding"/>
    <property type="evidence" value="ECO:0007669"/>
    <property type="project" value="InterPro"/>
</dbReference>
<feature type="domain" description="DHHA1" evidence="7">
    <location>
        <begin position="335"/>
        <end position="430"/>
    </location>
</feature>
<evidence type="ECO:0000259" key="9">
    <source>
        <dbReference type="Pfam" id="PF17768"/>
    </source>
</evidence>
<sequence length="769" mass="86206">MLKSKMNWTFTYNQNEVAKETNIVQQLLAKKGLTEPNEIKSFLNPTEAQLQDPQLLEGLIIAKKRIDQAIAKGESILVFGDYDADGVTSTTLLVETLHELGAMCDYYIPNRFTEGYGPNPNAFREAKRQGFDLVITVDTGIAAFEAAEVAKELELDLIITDHHEIQGQLPVALAIIHPHCSDDYPFKSLAGVGVAFKLAQYLLGYFPKQFLDLVVIGTIADLVPLEGENRVLAKLGLDYINQSSRAGIIALKEVAGIKGRIDEQDIGFGISPRLNAVGRLQTAYPAVELLLTDDKAEAQRIATEIDLINQERQEIVKQIVEEATALVEQDPEANKHVIVLAKEGWNEGVLGIVASKLVRTFQRPAICLTLKSEQGKAKGSGRSITAFDLFENGMSIREKFLQFGGHAQAAGMTVAIDKIAELRIAFNQLAGNQLAPEDYQEQAQIDASIDLSLLSIVMIQEIEQLAPFGMANPRPLFHIKAEPTEARQIGANKNHLKLTLTQESHQLATVGFGLGSLQHKMTTGTTIEAIGHLQVNEWNGSRSPQLLVQDLRVQERQVFDFRGSKLWKQELTSVDKATVFVYFHQGSYSLHPNAIYFEQLLTANKIEVTELVILDLPNQLADLSEVLKLTQPDNIYTCFQTDHSHFLTGLPNRDDFKWFYGLVLQRGKYDHNQEQHLIIKNKQWKKNKIEFIIKVFSELEFVKIANGVVRPNPDVEKKPLTDSHSYQLAIARSEAEEVLYYSNYQQLKRWLKSQIESEHSMKEEVINGL</sequence>
<dbReference type="Pfam" id="PF01368">
    <property type="entry name" value="DHH"/>
    <property type="match status" value="1"/>
</dbReference>
<evidence type="ECO:0000259" key="8">
    <source>
        <dbReference type="Pfam" id="PF10141"/>
    </source>
</evidence>
<dbReference type="Pfam" id="PF10141">
    <property type="entry name" value="ssDNA-exonuc_C"/>
    <property type="match status" value="1"/>
</dbReference>
<evidence type="ECO:0000259" key="6">
    <source>
        <dbReference type="Pfam" id="PF01368"/>
    </source>
</evidence>
<dbReference type="InterPro" id="IPR051673">
    <property type="entry name" value="SSDNA_exonuclease_RecJ"/>
</dbReference>
<evidence type="ECO:0000256" key="4">
    <source>
        <dbReference type="ARBA" id="ARBA00022801"/>
    </source>
</evidence>
<keyword evidence="11" id="KW-1185">Reference proteome</keyword>
<evidence type="ECO:0000256" key="3">
    <source>
        <dbReference type="ARBA" id="ARBA00022722"/>
    </source>
</evidence>
<evidence type="ECO:0000256" key="5">
    <source>
        <dbReference type="ARBA" id="ARBA00022839"/>
    </source>
</evidence>
<dbReference type="Gene3D" id="3.90.1640.30">
    <property type="match status" value="1"/>
</dbReference>
<dbReference type="EMBL" id="FODJ01000006">
    <property type="protein sequence ID" value="SEO34880.1"/>
    <property type="molecule type" value="Genomic_DNA"/>
</dbReference>
<dbReference type="PANTHER" id="PTHR30255:SF2">
    <property type="entry name" value="SINGLE-STRANDED-DNA-SPECIFIC EXONUCLEASE RECJ"/>
    <property type="match status" value="1"/>
</dbReference>
<keyword evidence="4" id="KW-0378">Hydrolase</keyword>
<dbReference type="InterPro" id="IPR041122">
    <property type="entry name" value="RecJ_OB"/>
</dbReference>
<evidence type="ECO:0000256" key="2">
    <source>
        <dbReference type="ARBA" id="ARBA00019841"/>
    </source>
</evidence>
<dbReference type="AlphaFoldDB" id="A0A1H8NYY8"/>
<feature type="domain" description="RecJ OB" evidence="9">
    <location>
        <begin position="445"/>
        <end position="550"/>
    </location>
</feature>
<feature type="domain" description="Single-stranded-DNA-specific exonuclease RecJ C-terminal" evidence="8">
    <location>
        <begin position="557"/>
        <end position="751"/>
    </location>
</feature>
<reference evidence="10 11" key="1">
    <citation type="submission" date="2016-10" db="EMBL/GenBank/DDBJ databases">
        <authorList>
            <person name="de Groot N.N."/>
        </authorList>
    </citation>
    <scope>NUCLEOTIDE SEQUENCE [LARGE SCALE GENOMIC DNA]</scope>
    <source>
        <strain evidence="10 11">CGMCC 1.10434</strain>
    </source>
</reference>
<dbReference type="InterPro" id="IPR038763">
    <property type="entry name" value="DHH_sf"/>
</dbReference>
<dbReference type="PANTHER" id="PTHR30255">
    <property type="entry name" value="SINGLE-STRANDED-DNA-SPECIFIC EXONUCLEASE RECJ"/>
    <property type="match status" value="1"/>
</dbReference>
<accession>A0A1H8NYY8</accession>
<keyword evidence="5 10" id="KW-0269">Exonuclease</keyword>
<evidence type="ECO:0000313" key="10">
    <source>
        <dbReference type="EMBL" id="SEO34880.1"/>
    </source>
</evidence>
<dbReference type="STRING" id="872970.SAMN04488134_106154"/>
<dbReference type="Pfam" id="PF02272">
    <property type="entry name" value="DHHA1"/>
    <property type="match status" value="1"/>
</dbReference>
<dbReference type="InterPro" id="IPR003156">
    <property type="entry name" value="DHHA1_dom"/>
</dbReference>
<protein>
    <recommendedName>
        <fullName evidence="2">Single-stranded-DNA-specific exonuclease RecJ</fullName>
    </recommendedName>
</protein>
<dbReference type="InterPro" id="IPR001667">
    <property type="entry name" value="DDH_dom"/>
</dbReference>
<proteinExistence type="inferred from homology"/>
<feature type="domain" description="DDH" evidence="6">
    <location>
        <begin position="75"/>
        <end position="218"/>
    </location>
</feature>
<evidence type="ECO:0000259" key="7">
    <source>
        <dbReference type="Pfam" id="PF02272"/>
    </source>
</evidence>
<dbReference type="InterPro" id="IPR004610">
    <property type="entry name" value="RecJ"/>
</dbReference>
<dbReference type="RefSeq" id="WP_091497569.1">
    <property type="nucleotide sequence ID" value="NZ_FODJ01000006.1"/>
</dbReference>
<dbReference type="Pfam" id="PF17768">
    <property type="entry name" value="RecJ_OB"/>
    <property type="match status" value="1"/>
</dbReference>
<dbReference type="Proteomes" id="UP000199300">
    <property type="component" value="Unassembled WGS sequence"/>
</dbReference>